<name>A0A6A5GY87_CAERE</name>
<dbReference type="Proteomes" id="UP000483820">
    <property type="component" value="Chromosome IV"/>
</dbReference>
<organism evidence="1 2">
    <name type="scientific">Caenorhabditis remanei</name>
    <name type="common">Caenorhabditis vulgaris</name>
    <dbReference type="NCBI Taxonomy" id="31234"/>
    <lineage>
        <taxon>Eukaryota</taxon>
        <taxon>Metazoa</taxon>
        <taxon>Ecdysozoa</taxon>
        <taxon>Nematoda</taxon>
        <taxon>Chromadorea</taxon>
        <taxon>Rhabditida</taxon>
        <taxon>Rhabditina</taxon>
        <taxon>Rhabditomorpha</taxon>
        <taxon>Rhabditoidea</taxon>
        <taxon>Rhabditidae</taxon>
        <taxon>Peloderinae</taxon>
        <taxon>Caenorhabditis</taxon>
    </lineage>
</organism>
<proteinExistence type="predicted"/>
<dbReference type="CTD" id="78776263"/>
<evidence type="ECO:0000313" key="1">
    <source>
        <dbReference type="EMBL" id="KAF1759661.1"/>
    </source>
</evidence>
<dbReference type="GeneID" id="78776263"/>
<evidence type="ECO:0000313" key="2">
    <source>
        <dbReference type="Proteomes" id="UP000483820"/>
    </source>
</evidence>
<reference evidence="1 2" key="1">
    <citation type="submission" date="2019-12" db="EMBL/GenBank/DDBJ databases">
        <title>Chromosome-level assembly of the Caenorhabditis remanei genome.</title>
        <authorList>
            <person name="Teterina A.A."/>
            <person name="Willis J.H."/>
            <person name="Phillips P.C."/>
        </authorList>
    </citation>
    <scope>NUCLEOTIDE SEQUENCE [LARGE SCALE GENOMIC DNA]</scope>
    <source>
        <strain evidence="1 2">PX506</strain>
        <tissue evidence="1">Whole organism</tissue>
    </source>
</reference>
<accession>A0A6A5GY87</accession>
<comment type="caution">
    <text evidence="1">The sequence shown here is derived from an EMBL/GenBank/DDBJ whole genome shotgun (WGS) entry which is preliminary data.</text>
</comment>
<sequence>MQPLHPTATWLTTNASGILDWATAGHRTDRNNYCVVGNRDEKIIHVAYHIDLGQQSQKLEQVEHLSVAGNNPQNRCVNQNSRIVYCYPSCANTTLQGLVIDSAIKSNEATTVALDIQKSTHLDWAITVMQVDYNDPHTRINASVFVGPNSWCSVYIGVKPKLGFDWLYEIQLAKILP</sequence>
<dbReference type="EMBL" id="WUAV01000004">
    <property type="protein sequence ID" value="KAF1759661.1"/>
    <property type="molecule type" value="Genomic_DNA"/>
</dbReference>
<dbReference type="AlphaFoldDB" id="A0A6A5GY87"/>
<protein>
    <submittedName>
        <fullName evidence="1">Uncharacterized protein</fullName>
    </submittedName>
</protein>
<gene>
    <name evidence="1" type="ORF">GCK72_016128</name>
</gene>
<dbReference type="KEGG" id="crq:GCK72_016128"/>
<dbReference type="RefSeq" id="XP_053586112.1">
    <property type="nucleotide sequence ID" value="XM_053731340.1"/>
</dbReference>